<accession>A0ABT8G2Y0</accession>
<dbReference type="PRINTS" id="PR00455">
    <property type="entry name" value="HTHTETR"/>
</dbReference>
<sequence>MSAETERRSSSENRREQILASATAVFGERGLAGGTTDAVAHGAGVSQAYVVRMFGSKQELFVAVTERACARVMETFRAAIATLPADSPIPQRLEVLGRAYVGLTADRGILLTLMHAFTLGHDPRIGPIIRERYLEIYRIARDEAGLGPEQASHFLATGMLINTGMGMRMFDVAESDADARELLGCMWGDEADEAIALMASVPTLPDVGRR</sequence>
<dbReference type="PANTHER" id="PTHR30055:SF234">
    <property type="entry name" value="HTH-TYPE TRANSCRIPTIONAL REGULATOR BETI"/>
    <property type="match status" value="1"/>
</dbReference>
<dbReference type="Proteomes" id="UP001172738">
    <property type="component" value="Unassembled WGS sequence"/>
</dbReference>
<feature type="DNA-binding region" description="H-T-H motif" evidence="4">
    <location>
        <begin position="35"/>
        <end position="54"/>
    </location>
</feature>
<dbReference type="PANTHER" id="PTHR30055">
    <property type="entry name" value="HTH-TYPE TRANSCRIPTIONAL REGULATOR RUTR"/>
    <property type="match status" value="1"/>
</dbReference>
<dbReference type="InterPro" id="IPR001647">
    <property type="entry name" value="HTH_TetR"/>
</dbReference>
<organism evidence="6 7">
    <name type="scientific">Demequina zhanjiangensis</name>
    <dbReference type="NCBI Taxonomy" id="3051659"/>
    <lineage>
        <taxon>Bacteria</taxon>
        <taxon>Bacillati</taxon>
        <taxon>Actinomycetota</taxon>
        <taxon>Actinomycetes</taxon>
        <taxon>Micrococcales</taxon>
        <taxon>Demequinaceae</taxon>
        <taxon>Demequina</taxon>
    </lineage>
</organism>
<evidence type="ECO:0000259" key="5">
    <source>
        <dbReference type="PROSITE" id="PS50977"/>
    </source>
</evidence>
<evidence type="ECO:0000256" key="1">
    <source>
        <dbReference type="ARBA" id="ARBA00023015"/>
    </source>
</evidence>
<protein>
    <submittedName>
        <fullName evidence="6">TetR/AcrR family transcriptional regulator</fullName>
    </submittedName>
</protein>
<dbReference type="SUPFAM" id="SSF46689">
    <property type="entry name" value="Homeodomain-like"/>
    <property type="match status" value="1"/>
</dbReference>
<dbReference type="EMBL" id="JAUHPV010000006">
    <property type="protein sequence ID" value="MDN4473362.1"/>
    <property type="molecule type" value="Genomic_DNA"/>
</dbReference>
<proteinExistence type="predicted"/>
<dbReference type="InterPro" id="IPR050109">
    <property type="entry name" value="HTH-type_TetR-like_transc_reg"/>
</dbReference>
<evidence type="ECO:0000313" key="7">
    <source>
        <dbReference type="Proteomes" id="UP001172738"/>
    </source>
</evidence>
<feature type="domain" description="HTH tetR-type" evidence="5">
    <location>
        <begin position="12"/>
        <end position="72"/>
    </location>
</feature>
<name>A0ABT8G2Y0_9MICO</name>
<dbReference type="Pfam" id="PF00440">
    <property type="entry name" value="TetR_N"/>
    <property type="match status" value="1"/>
</dbReference>
<gene>
    <name evidence="6" type="ORF">QQX04_10200</name>
</gene>
<keyword evidence="3" id="KW-0804">Transcription</keyword>
<dbReference type="RefSeq" id="WP_301128823.1">
    <property type="nucleotide sequence ID" value="NZ_JAUHPV010000006.1"/>
</dbReference>
<dbReference type="Gene3D" id="1.10.357.10">
    <property type="entry name" value="Tetracycline Repressor, domain 2"/>
    <property type="match status" value="1"/>
</dbReference>
<keyword evidence="7" id="KW-1185">Reference proteome</keyword>
<dbReference type="InterPro" id="IPR009057">
    <property type="entry name" value="Homeodomain-like_sf"/>
</dbReference>
<evidence type="ECO:0000256" key="3">
    <source>
        <dbReference type="ARBA" id="ARBA00023163"/>
    </source>
</evidence>
<reference evidence="6" key="1">
    <citation type="submission" date="2023-06" db="EMBL/GenBank/DDBJ databases">
        <title>SYSU T00b26.</title>
        <authorList>
            <person name="Gao L."/>
            <person name="Fang B.-Z."/>
            <person name="Li W.-J."/>
        </authorList>
    </citation>
    <scope>NUCLEOTIDE SEQUENCE</scope>
    <source>
        <strain evidence="6">SYSU T00b26</strain>
    </source>
</reference>
<evidence type="ECO:0000313" key="6">
    <source>
        <dbReference type="EMBL" id="MDN4473362.1"/>
    </source>
</evidence>
<dbReference type="PROSITE" id="PS50977">
    <property type="entry name" value="HTH_TETR_2"/>
    <property type="match status" value="1"/>
</dbReference>
<comment type="caution">
    <text evidence="6">The sequence shown here is derived from an EMBL/GenBank/DDBJ whole genome shotgun (WGS) entry which is preliminary data.</text>
</comment>
<evidence type="ECO:0000256" key="2">
    <source>
        <dbReference type="ARBA" id="ARBA00023125"/>
    </source>
</evidence>
<keyword evidence="2 4" id="KW-0238">DNA-binding</keyword>
<keyword evidence="1" id="KW-0805">Transcription regulation</keyword>
<evidence type="ECO:0000256" key="4">
    <source>
        <dbReference type="PROSITE-ProRule" id="PRU00335"/>
    </source>
</evidence>